<protein>
    <recommendedName>
        <fullName evidence="4">DUF3068 domain-containing protein</fullName>
    </recommendedName>
</protein>
<keyword evidence="3" id="KW-1185">Reference proteome</keyword>
<keyword evidence="1" id="KW-0472">Membrane</keyword>
<dbReference type="RefSeq" id="WP_164470335.1">
    <property type="nucleotide sequence ID" value="NZ_CP033898.1"/>
</dbReference>
<accession>A0A3G6IRW8</accession>
<reference evidence="2 3" key="1">
    <citation type="submission" date="2018-11" db="EMBL/GenBank/DDBJ databases">
        <authorList>
            <person name="Kleinhagauer T."/>
            <person name="Glaeser S.P."/>
            <person name="Spergser J."/>
            <person name="Ruckert C."/>
            <person name="Kaempfer P."/>
            <person name="Busse H.-J."/>
        </authorList>
    </citation>
    <scope>NUCLEOTIDE SEQUENCE [LARGE SCALE GENOMIC DNA]</scope>
    <source>
        <strain evidence="2 3">812CH</strain>
    </source>
</reference>
<dbReference type="EMBL" id="CP033898">
    <property type="protein sequence ID" value="AZA08345.1"/>
    <property type="molecule type" value="Genomic_DNA"/>
</dbReference>
<proteinExistence type="predicted"/>
<evidence type="ECO:0000256" key="1">
    <source>
        <dbReference type="SAM" id="Phobius"/>
    </source>
</evidence>
<name>A0A3G6IRW8_9CORY</name>
<dbReference type="KEGG" id="cpso:CPPEL_00985"/>
<keyword evidence="1" id="KW-0812">Transmembrane</keyword>
<dbReference type="InterPro" id="IPR021424">
    <property type="entry name" value="PorA"/>
</dbReference>
<keyword evidence="1" id="KW-1133">Transmembrane helix</keyword>
<feature type="transmembrane region" description="Helical" evidence="1">
    <location>
        <begin position="219"/>
        <end position="237"/>
    </location>
</feature>
<evidence type="ECO:0008006" key="4">
    <source>
        <dbReference type="Google" id="ProtNLM"/>
    </source>
</evidence>
<evidence type="ECO:0000313" key="3">
    <source>
        <dbReference type="Proteomes" id="UP000271426"/>
    </source>
</evidence>
<evidence type="ECO:0000313" key="2">
    <source>
        <dbReference type="EMBL" id="AZA08345.1"/>
    </source>
</evidence>
<organism evidence="2 3">
    <name type="scientific">Corynebacterium pseudopelargi</name>
    <dbReference type="NCBI Taxonomy" id="2080757"/>
    <lineage>
        <taxon>Bacteria</taxon>
        <taxon>Bacillati</taxon>
        <taxon>Actinomycetota</taxon>
        <taxon>Actinomycetes</taxon>
        <taxon>Mycobacteriales</taxon>
        <taxon>Corynebacteriaceae</taxon>
        <taxon>Corynebacterium</taxon>
    </lineage>
</organism>
<dbReference type="Pfam" id="PF11271">
    <property type="entry name" value="PorA"/>
    <property type="match status" value="1"/>
</dbReference>
<dbReference type="Proteomes" id="UP000271426">
    <property type="component" value="Chromosome"/>
</dbReference>
<gene>
    <name evidence="2" type="ORF">CPPEL_00985</name>
</gene>
<dbReference type="AlphaFoldDB" id="A0A3G6IRW8"/>
<sequence precursor="true">MRKVIAAAVLLVLATVVPPLITSRIMPIPLNSSHTYVAHGDHTTLTRQIDTSDPGIKDEVKVHVQDTLKNDAGKTLISVDDHLQLIRHSTYPVLDNNSSITVTVLGKTDKRERFTRNGLQYFFPFNTERRSYDFYDVFAGDSAPLDYVRQDGDAYVYHQKREHVERTIWVEPKSGTILNEVEHLTLPGIDTTLEWDQATQDAARTHADRTKHTLQALRIASFMLKLCAVLLIAVALWRRR</sequence>